<protein>
    <submittedName>
        <fullName evidence="6">AMP-dependent synthetase</fullName>
    </submittedName>
</protein>
<proteinExistence type="inferred from homology"/>
<gene>
    <name evidence="6" type="ORF">A5672_24945</name>
</gene>
<comment type="similarity">
    <text evidence="1">Belongs to the ATP-dependent AMP-binding enzyme family.</text>
</comment>
<dbReference type="Pfam" id="PF00501">
    <property type="entry name" value="AMP-binding"/>
    <property type="match status" value="1"/>
</dbReference>
<keyword evidence="2" id="KW-0436">Ligase</keyword>
<keyword evidence="3" id="KW-0812">Transmembrane</keyword>
<evidence type="ECO:0000256" key="2">
    <source>
        <dbReference type="ARBA" id="ARBA00022598"/>
    </source>
</evidence>
<dbReference type="InterPro" id="IPR042099">
    <property type="entry name" value="ANL_N_sf"/>
</dbReference>
<evidence type="ECO:0000313" key="7">
    <source>
        <dbReference type="Proteomes" id="UP000092086"/>
    </source>
</evidence>
<dbReference type="PANTHER" id="PTHR43201:SF5">
    <property type="entry name" value="MEDIUM-CHAIN ACYL-COA LIGASE ACSF2, MITOCHONDRIAL"/>
    <property type="match status" value="1"/>
</dbReference>
<dbReference type="GO" id="GO:0016874">
    <property type="term" value="F:ligase activity"/>
    <property type="evidence" value="ECO:0007669"/>
    <property type="project" value="UniProtKB-KW"/>
</dbReference>
<evidence type="ECO:0000259" key="4">
    <source>
        <dbReference type="Pfam" id="PF00501"/>
    </source>
</evidence>
<feature type="transmembrane region" description="Helical" evidence="3">
    <location>
        <begin position="89"/>
        <end position="110"/>
    </location>
</feature>
<dbReference type="InterPro" id="IPR045851">
    <property type="entry name" value="AMP-bd_C_sf"/>
</dbReference>
<dbReference type="Pfam" id="PF13193">
    <property type="entry name" value="AMP-binding_C"/>
    <property type="match status" value="1"/>
</dbReference>
<dbReference type="InterPro" id="IPR025110">
    <property type="entry name" value="AMP-bd_C"/>
</dbReference>
<sequence length="531" mass="57064">MRSVPAELASDYLLQGWWDARSLGEFVDGELTKTQSFPFVVHSKSRPWRGTIGQVASAARSFATWLSQRGIGAGHVVVMQLPNWMEAAAAFWGSAIAGAVVVPVVHFYGVKELDYILRVSSPSLLITPERFGRIDYCATLADLAGELELTWAIVSEPGVALPTGAIALESAFGSEPLSQPASVDPDSPAMIAFTSGTTRAPKGVIHSHRTIGFEARQSARISPAAGPPPITAAPVGHFMGMLSAFLGSLVRGVPINLLDVWDPAEVLRLMLSENVGLTGGAPYFFTSLLEHPDFTSAHLALMPAAGLGGSPVPMAFTRCLAALGVDVMRCYGSSEHPTITGCTFDEDEEKRLTTDGHPLPGVEIRLDERGEIFSRGPDLFLGYTDSSLTAEVFDDDGWYRTGDVGVLDEGFLTITDRISDMIIRGGENISAQEVEELLLGLPKVAEVAVVAEPDDRFGERAVAVMRVLGDERGPCLEDVRGHLARAGLARQKWPESIRTVTDFPRTASGKIQKFKLRAQLREGALHGEVSS</sequence>
<keyword evidence="3" id="KW-0472">Membrane</keyword>
<feature type="domain" description="AMP-binding enzyme C-terminal" evidence="5">
    <location>
        <begin position="433"/>
        <end position="510"/>
    </location>
</feature>
<dbReference type="EMBL" id="LZIT01000242">
    <property type="protein sequence ID" value="OBG32985.1"/>
    <property type="molecule type" value="Genomic_DNA"/>
</dbReference>
<feature type="domain" description="AMP-dependent synthetase/ligase" evidence="4">
    <location>
        <begin position="51"/>
        <end position="383"/>
    </location>
</feature>
<comment type="caution">
    <text evidence="6">The sequence shown here is derived from an EMBL/GenBank/DDBJ whole genome shotgun (WGS) entry which is preliminary data.</text>
</comment>
<dbReference type="Gene3D" id="3.30.300.30">
    <property type="match status" value="1"/>
</dbReference>
<accession>A0ABD6NZ55</accession>
<dbReference type="Gene3D" id="3.40.50.12780">
    <property type="entry name" value="N-terminal domain of ligase-like"/>
    <property type="match status" value="1"/>
</dbReference>
<organism evidence="6 7">
    <name type="scientific">Mycobacterium alsense</name>
    <dbReference type="NCBI Taxonomy" id="324058"/>
    <lineage>
        <taxon>Bacteria</taxon>
        <taxon>Bacillati</taxon>
        <taxon>Actinomycetota</taxon>
        <taxon>Actinomycetes</taxon>
        <taxon>Mycobacteriales</taxon>
        <taxon>Mycobacteriaceae</taxon>
        <taxon>Mycobacterium</taxon>
    </lineage>
</organism>
<name>A0ABD6NZ55_9MYCO</name>
<dbReference type="PANTHER" id="PTHR43201">
    <property type="entry name" value="ACYL-COA SYNTHETASE"/>
    <property type="match status" value="1"/>
</dbReference>
<evidence type="ECO:0000259" key="5">
    <source>
        <dbReference type="Pfam" id="PF13193"/>
    </source>
</evidence>
<reference evidence="6 7" key="1">
    <citation type="submission" date="2016-06" db="EMBL/GenBank/DDBJ databases">
        <authorList>
            <person name="Sutton G."/>
            <person name="Brinkac L."/>
            <person name="Sanka R."/>
            <person name="Adams M."/>
            <person name="Lau E."/>
            <person name="Sam S."/>
            <person name="Sreng N."/>
            <person name="Him V."/>
            <person name="Kerleguer A."/>
            <person name="Cheng S."/>
        </authorList>
    </citation>
    <scope>NUCLEOTIDE SEQUENCE [LARGE SCALE GENOMIC DNA]</scope>
    <source>
        <strain evidence="6 7">E2978</strain>
    </source>
</reference>
<keyword evidence="3" id="KW-1133">Transmembrane helix</keyword>
<dbReference type="Proteomes" id="UP000092086">
    <property type="component" value="Unassembled WGS sequence"/>
</dbReference>
<evidence type="ECO:0000256" key="1">
    <source>
        <dbReference type="ARBA" id="ARBA00006432"/>
    </source>
</evidence>
<evidence type="ECO:0000313" key="6">
    <source>
        <dbReference type="EMBL" id="OBG32985.1"/>
    </source>
</evidence>
<dbReference type="AlphaFoldDB" id="A0ABD6NZ55"/>
<dbReference type="InterPro" id="IPR000873">
    <property type="entry name" value="AMP-dep_synth/lig_dom"/>
</dbReference>
<dbReference type="SUPFAM" id="SSF56801">
    <property type="entry name" value="Acetyl-CoA synthetase-like"/>
    <property type="match status" value="1"/>
</dbReference>
<evidence type="ECO:0000256" key="3">
    <source>
        <dbReference type="SAM" id="Phobius"/>
    </source>
</evidence>